<accession>V9WBD3</accession>
<sequence length="102" mass="11851">MEKRIRRMDRMTTYKADQSRGKSALQIAEVLNNCSILLQLEIENQVNKIVLHIITDSATVQYVEINKDGMLSFLSKLKEYVISKGDIDELLDEVKYLEVEWS</sequence>
<dbReference type="HOGENOM" id="CLU_2274566_0_0_9"/>
<keyword evidence="2" id="KW-1185">Reference proteome</keyword>
<dbReference type="KEGG" id="plv:ERIC2_c26400"/>
<name>V9WBD3_9BACL</name>
<dbReference type="AlphaFoldDB" id="V9WBD3"/>
<dbReference type="Proteomes" id="UP000029431">
    <property type="component" value="Chromosome"/>
</dbReference>
<protein>
    <submittedName>
        <fullName evidence="1">Uncharacterized protein</fullName>
    </submittedName>
</protein>
<gene>
    <name evidence="1" type="ORF">ERIC2_c26400</name>
</gene>
<proteinExistence type="predicted"/>
<organism evidence="1 2">
    <name type="scientific">Paenibacillus larvae subsp. larvae DSM 25430</name>
    <dbReference type="NCBI Taxonomy" id="697284"/>
    <lineage>
        <taxon>Bacteria</taxon>
        <taxon>Bacillati</taxon>
        <taxon>Bacillota</taxon>
        <taxon>Bacilli</taxon>
        <taxon>Bacillales</taxon>
        <taxon>Paenibacillaceae</taxon>
        <taxon>Paenibacillus</taxon>
    </lineage>
</organism>
<dbReference type="EMBL" id="CP003355">
    <property type="protein sequence ID" value="AHD06427.1"/>
    <property type="molecule type" value="Genomic_DNA"/>
</dbReference>
<reference evidence="1 2" key="1">
    <citation type="journal article" date="2014" name="PLoS ONE">
        <title>How to Kill the Honey Bee Larva: Genomic Potential and Virulence Mechanisms of Paenibacillus larvae.</title>
        <authorList>
            <person name="Djukic M."/>
            <person name="Brzuszkiewicz E."/>
            <person name="Funfhaus A."/>
            <person name="Voss J."/>
            <person name="Gollnow K."/>
            <person name="Poppinga L."/>
            <person name="Liesegang H."/>
            <person name="Garcia-Gonzalez E."/>
            <person name="Genersch E."/>
            <person name="Daniel R."/>
        </authorList>
    </citation>
    <scope>NUCLEOTIDE SEQUENCE [LARGE SCALE GENOMIC DNA]</scope>
    <source>
        <strain evidence="1 2">DSM 25430</strain>
    </source>
</reference>
<evidence type="ECO:0000313" key="2">
    <source>
        <dbReference type="Proteomes" id="UP000029431"/>
    </source>
</evidence>
<evidence type="ECO:0000313" key="1">
    <source>
        <dbReference type="EMBL" id="AHD06427.1"/>
    </source>
</evidence>